<comment type="caution">
    <text evidence="1">The sequence shown here is derived from an EMBL/GenBank/DDBJ whole genome shotgun (WGS) entry which is preliminary data.</text>
</comment>
<organism evidence="1 2">
    <name type="scientific">Microvirga vignae</name>
    <dbReference type="NCBI Taxonomy" id="1225564"/>
    <lineage>
        <taxon>Bacteria</taxon>
        <taxon>Pseudomonadati</taxon>
        <taxon>Pseudomonadota</taxon>
        <taxon>Alphaproteobacteria</taxon>
        <taxon>Hyphomicrobiales</taxon>
        <taxon>Methylobacteriaceae</taxon>
        <taxon>Microvirga</taxon>
    </lineage>
</organism>
<dbReference type="OrthoDB" id="8017333at2"/>
<dbReference type="STRING" id="1225564.AA309_14515"/>
<dbReference type="AlphaFoldDB" id="A0A0H1RBL6"/>
<dbReference type="EMBL" id="LCYG01000035">
    <property type="protein sequence ID" value="KLK92424.1"/>
    <property type="molecule type" value="Genomic_DNA"/>
</dbReference>
<accession>A0A0H1RBL6</accession>
<protein>
    <submittedName>
        <fullName evidence="1">Uncharacterized protein</fullName>
    </submittedName>
</protein>
<dbReference type="RefSeq" id="WP_047189750.1">
    <property type="nucleotide sequence ID" value="NZ_LCYG01000035.1"/>
</dbReference>
<name>A0A0H1RBL6_9HYPH</name>
<keyword evidence="2" id="KW-1185">Reference proteome</keyword>
<evidence type="ECO:0000313" key="2">
    <source>
        <dbReference type="Proteomes" id="UP000035489"/>
    </source>
</evidence>
<reference evidence="1 2" key="1">
    <citation type="submission" date="2015-05" db="EMBL/GenBank/DDBJ databases">
        <title>Draft genome sequence of Microvirga vignae strain BR3299, a novel nitrogen fixing bacteria isolated from Brazil semi-aired region.</title>
        <authorList>
            <person name="Zilli J.E."/>
            <person name="Passos S.R."/>
            <person name="Leite J."/>
            <person name="Baldani J.I."/>
            <person name="Xavier G.R."/>
            <person name="Rumjaneck N.G."/>
            <person name="Simoes-Araujo J.L."/>
        </authorList>
    </citation>
    <scope>NUCLEOTIDE SEQUENCE [LARGE SCALE GENOMIC DNA]</scope>
    <source>
        <strain evidence="1 2">BR3299</strain>
    </source>
</reference>
<proteinExistence type="predicted"/>
<evidence type="ECO:0000313" key="1">
    <source>
        <dbReference type="EMBL" id="KLK92424.1"/>
    </source>
</evidence>
<dbReference type="Proteomes" id="UP000035489">
    <property type="component" value="Unassembled WGS sequence"/>
</dbReference>
<gene>
    <name evidence="1" type="ORF">AA309_14515</name>
</gene>
<sequence>MTNLVEVTRSRPVPASYQYSPARITLYGVPILALELGDQGTIICTPDPPHPDQTLALIYGFCYQGHCYSLPEPVIVLVQGVGRAADGCGWENQDYFAWDVDKSNQTIQLQARGDSFEELILNRNLNTTKQPIAYSIAHQMAHRGGKLSE</sequence>
<dbReference type="PATRIC" id="fig|1225564.3.peg.3777"/>